<evidence type="ECO:0000256" key="1">
    <source>
        <dbReference type="ARBA" id="ARBA00004117"/>
    </source>
</evidence>
<comment type="subcellular location">
    <subcellularLocation>
        <location evidence="1">Bacterial flagellum basal body</location>
    </subcellularLocation>
    <subcellularLocation>
        <location evidence="2">Cell membrane</location>
        <topology evidence="2">Peripheral membrane protein</topology>
    </subcellularLocation>
</comment>
<gene>
    <name evidence="12" type="ordered locus">Acid345_1636</name>
</gene>
<dbReference type="PIRSF" id="PIRSF002888">
    <property type="entry name" value="FliM"/>
    <property type="match status" value="1"/>
</dbReference>
<keyword evidence="13" id="KW-1185">Reference proteome</keyword>
<dbReference type="InterPro" id="IPR028976">
    <property type="entry name" value="CheC-like_sf"/>
</dbReference>
<evidence type="ECO:0000256" key="3">
    <source>
        <dbReference type="ARBA" id="ARBA00011049"/>
    </source>
</evidence>
<dbReference type="GO" id="GO:0009425">
    <property type="term" value="C:bacterial-type flagellum basal body"/>
    <property type="evidence" value="ECO:0007669"/>
    <property type="project" value="UniProtKB-SubCell"/>
</dbReference>
<dbReference type="InterPro" id="IPR036429">
    <property type="entry name" value="SpoA-like_sf"/>
</dbReference>
<dbReference type="SUPFAM" id="SSF103039">
    <property type="entry name" value="CheC-like"/>
    <property type="match status" value="1"/>
</dbReference>
<protein>
    <recommendedName>
        <fullName evidence="4">Flagellar motor switch protein FliM</fullName>
    </recommendedName>
</protein>
<evidence type="ECO:0000256" key="6">
    <source>
        <dbReference type="ARBA" id="ARBA00022500"/>
    </source>
</evidence>
<organism evidence="12 13">
    <name type="scientific">Koribacter versatilis (strain Ellin345)</name>
    <dbReference type="NCBI Taxonomy" id="204669"/>
    <lineage>
        <taxon>Bacteria</taxon>
        <taxon>Pseudomonadati</taxon>
        <taxon>Acidobacteriota</taxon>
        <taxon>Terriglobia</taxon>
        <taxon>Terriglobales</taxon>
        <taxon>Candidatus Korobacteraceae</taxon>
        <taxon>Candidatus Korobacter</taxon>
    </lineage>
</organism>
<dbReference type="Gene3D" id="3.40.1550.10">
    <property type="entry name" value="CheC-like"/>
    <property type="match status" value="1"/>
</dbReference>
<reference evidence="12 13" key="1">
    <citation type="journal article" date="2009" name="Appl. Environ. Microbiol.">
        <title>Three genomes from the phylum Acidobacteria provide insight into the lifestyles of these microorganisms in soils.</title>
        <authorList>
            <person name="Ward N.L."/>
            <person name="Challacombe J.F."/>
            <person name="Janssen P.H."/>
            <person name="Henrissat B."/>
            <person name="Coutinho P.M."/>
            <person name="Wu M."/>
            <person name="Xie G."/>
            <person name="Haft D.H."/>
            <person name="Sait M."/>
            <person name="Badger J."/>
            <person name="Barabote R.D."/>
            <person name="Bradley B."/>
            <person name="Brettin T.S."/>
            <person name="Brinkac L.M."/>
            <person name="Bruce D."/>
            <person name="Creasy T."/>
            <person name="Daugherty S.C."/>
            <person name="Davidsen T.M."/>
            <person name="DeBoy R.T."/>
            <person name="Detter J.C."/>
            <person name="Dodson R.J."/>
            <person name="Durkin A.S."/>
            <person name="Ganapathy A."/>
            <person name="Gwinn-Giglio M."/>
            <person name="Han C.S."/>
            <person name="Khouri H."/>
            <person name="Kiss H."/>
            <person name="Kothari S.P."/>
            <person name="Madupu R."/>
            <person name="Nelson K.E."/>
            <person name="Nelson W.C."/>
            <person name="Paulsen I."/>
            <person name="Penn K."/>
            <person name="Ren Q."/>
            <person name="Rosovitz M.J."/>
            <person name="Selengut J.D."/>
            <person name="Shrivastava S."/>
            <person name="Sullivan S.A."/>
            <person name="Tapia R."/>
            <person name="Thompson L.S."/>
            <person name="Watkins K.L."/>
            <person name="Yang Q."/>
            <person name="Yu C."/>
            <person name="Zafar N."/>
            <person name="Zhou L."/>
            <person name="Kuske C.R."/>
        </authorList>
    </citation>
    <scope>NUCLEOTIDE SEQUENCE [LARGE SCALE GENOMIC DNA]</scope>
    <source>
        <strain evidence="12 13">Ellin345</strain>
    </source>
</reference>
<comment type="function">
    <text evidence="10">FliM is one of three proteins (FliG, FliN, FliM) that forms the rotor-mounted switch complex (C ring), located at the base of the basal body. This complex interacts with the CheY and CheZ chemotaxis proteins, in addition to contacting components of the motor that determine the direction of flagellar rotation.</text>
</comment>
<dbReference type="Pfam" id="PF01052">
    <property type="entry name" value="FliMN_C"/>
    <property type="match status" value="1"/>
</dbReference>
<evidence type="ECO:0000313" key="13">
    <source>
        <dbReference type="Proteomes" id="UP000002432"/>
    </source>
</evidence>
<dbReference type="OrthoDB" id="9806941at2"/>
<sequence>MDKLLNQEEIDAIFRAVRTGENAGSGSEGERGRKVEPWNYRQAGQINREQVRSISSLHEGFARNLTHSLGAYLRVPFEANLVSVEQLTYRELLGRLPEVAYYSTFRIGTADNIGAMEMDLSLAFPMIDILLGGQGGHDEQVREITEIEEQILEVVAKVVCKELETAWQPLGMEFAFEARQQAAQLQRLMPPTEKILALCFELEMPGCRGSLNLAFSAVVSNALLRKLSKDWGYRRQSRESDGDGKLHRKLLGCPFPVSLGLVDASVRVRELLQLRAGDILPLKRSAESAIELSVGGRASFRARPVRSGNWRAAQILGRISTAKGVEYQR</sequence>
<keyword evidence="8" id="KW-0472">Membrane</keyword>
<dbReference type="PANTHER" id="PTHR30034:SF6">
    <property type="entry name" value="YOP PROTEINS TRANSLOCATION PROTEIN Q"/>
    <property type="match status" value="1"/>
</dbReference>
<dbReference type="HOGENOM" id="CLU_052646_3_0_0"/>
<dbReference type="SUPFAM" id="SSF101801">
    <property type="entry name" value="Surface presentation of antigens (SPOA)"/>
    <property type="match status" value="1"/>
</dbReference>
<dbReference type="Gene3D" id="2.30.330.10">
    <property type="entry name" value="SpoA-like"/>
    <property type="match status" value="1"/>
</dbReference>
<proteinExistence type="inferred from homology"/>
<dbReference type="InterPro" id="IPR001689">
    <property type="entry name" value="Flag_FliM"/>
</dbReference>
<comment type="similarity">
    <text evidence="3">Belongs to the FliM family.</text>
</comment>
<dbReference type="GO" id="GO:0005886">
    <property type="term" value="C:plasma membrane"/>
    <property type="evidence" value="ECO:0007669"/>
    <property type="project" value="UniProtKB-SubCell"/>
</dbReference>
<evidence type="ECO:0000256" key="2">
    <source>
        <dbReference type="ARBA" id="ARBA00004202"/>
    </source>
</evidence>
<keyword evidence="12" id="KW-0969">Cilium</keyword>
<dbReference type="Pfam" id="PF02154">
    <property type="entry name" value="FliM"/>
    <property type="match status" value="1"/>
</dbReference>
<dbReference type="GO" id="GO:0050918">
    <property type="term" value="P:positive chemotaxis"/>
    <property type="evidence" value="ECO:0007669"/>
    <property type="project" value="TreeGrafter"/>
</dbReference>
<dbReference type="EnsemblBacteria" id="ABF40638">
    <property type="protein sequence ID" value="ABF40638"/>
    <property type="gene ID" value="Acid345_1636"/>
</dbReference>
<dbReference type="PRINTS" id="PR00955">
    <property type="entry name" value="FLGMOTORFLIM"/>
</dbReference>
<evidence type="ECO:0000259" key="11">
    <source>
        <dbReference type="Pfam" id="PF01052"/>
    </source>
</evidence>
<dbReference type="Proteomes" id="UP000002432">
    <property type="component" value="Chromosome"/>
</dbReference>
<keyword evidence="12" id="KW-0282">Flagellum</keyword>
<dbReference type="EMBL" id="CP000360">
    <property type="protein sequence ID" value="ABF40638.1"/>
    <property type="molecule type" value="Genomic_DNA"/>
</dbReference>
<evidence type="ECO:0000256" key="4">
    <source>
        <dbReference type="ARBA" id="ARBA00021898"/>
    </source>
</evidence>
<dbReference type="CDD" id="cd17908">
    <property type="entry name" value="FliM"/>
    <property type="match status" value="1"/>
</dbReference>
<keyword evidence="7" id="KW-0283">Flagellar rotation</keyword>
<keyword evidence="5" id="KW-1003">Cell membrane</keyword>
<dbReference type="GO" id="GO:0071978">
    <property type="term" value="P:bacterial-type flagellum-dependent swarming motility"/>
    <property type="evidence" value="ECO:0007669"/>
    <property type="project" value="TreeGrafter"/>
</dbReference>
<dbReference type="AlphaFoldDB" id="Q1IR62"/>
<dbReference type="KEGG" id="aba:Acid345_1636"/>
<keyword evidence="6" id="KW-0145">Chemotaxis</keyword>
<evidence type="ECO:0000256" key="8">
    <source>
        <dbReference type="ARBA" id="ARBA00023136"/>
    </source>
</evidence>
<evidence type="ECO:0000256" key="5">
    <source>
        <dbReference type="ARBA" id="ARBA00022475"/>
    </source>
</evidence>
<evidence type="ECO:0000256" key="10">
    <source>
        <dbReference type="ARBA" id="ARBA00025044"/>
    </source>
</evidence>
<evidence type="ECO:0000313" key="12">
    <source>
        <dbReference type="EMBL" id="ABF40638.1"/>
    </source>
</evidence>
<evidence type="ECO:0000256" key="7">
    <source>
        <dbReference type="ARBA" id="ARBA00022779"/>
    </source>
</evidence>
<keyword evidence="12" id="KW-0966">Cell projection</keyword>
<keyword evidence="9" id="KW-0975">Bacterial flagellum</keyword>
<dbReference type="InterPro" id="IPR001543">
    <property type="entry name" value="FliN-like_C"/>
</dbReference>
<dbReference type="GO" id="GO:0003774">
    <property type="term" value="F:cytoskeletal motor activity"/>
    <property type="evidence" value="ECO:0007669"/>
    <property type="project" value="InterPro"/>
</dbReference>
<dbReference type="eggNOG" id="COG1868">
    <property type="taxonomic scope" value="Bacteria"/>
</dbReference>
<evidence type="ECO:0000256" key="9">
    <source>
        <dbReference type="ARBA" id="ARBA00023143"/>
    </source>
</evidence>
<accession>Q1IR62</accession>
<dbReference type="STRING" id="204669.Acid345_1636"/>
<dbReference type="RefSeq" id="WP_011522440.1">
    <property type="nucleotide sequence ID" value="NC_008009.1"/>
</dbReference>
<feature type="domain" description="Flagellar motor switch protein FliN-like C-terminal" evidence="11">
    <location>
        <begin position="249"/>
        <end position="319"/>
    </location>
</feature>
<dbReference type="PANTHER" id="PTHR30034">
    <property type="entry name" value="FLAGELLAR MOTOR SWITCH PROTEIN FLIM"/>
    <property type="match status" value="1"/>
</dbReference>
<name>Q1IR62_KORVE</name>